<protein>
    <submittedName>
        <fullName evidence="1">Uncharacterized protein</fullName>
    </submittedName>
</protein>
<evidence type="ECO:0000313" key="2">
    <source>
        <dbReference type="Proteomes" id="UP000000602"/>
    </source>
</evidence>
<sequence length="247" mass="29300">MECNWFRISSGRTLYCRRYVYEDTMSMKTFDDYIVNSDDFCKEIYPNVWLMDDHKWAFWAWISYIDRVKTSLPLSLYHIDYHWDAINDFQCEKALSDISQAELTALFSLVSEDYISKDGFIAPAIIKRIFDEVHFYCRQKGTEIAFSPDFLKTYNAKQYIHQEIENMCAVKKSKQYAFDLDIDVFNDSGMYLESELWSQEKRDLFFQKCRGLIENASVITIAMSFGYSGTKNDTKYLAKYVIKKYSK</sequence>
<organism evidence="1 2">
    <name type="scientific">Desulfotalea psychrophila (strain LSv54 / DSM 12343)</name>
    <dbReference type="NCBI Taxonomy" id="177439"/>
    <lineage>
        <taxon>Bacteria</taxon>
        <taxon>Pseudomonadati</taxon>
        <taxon>Thermodesulfobacteriota</taxon>
        <taxon>Desulfobulbia</taxon>
        <taxon>Desulfobulbales</taxon>
        <taxon>Desulfocapsaceae</taxon>
        <taxon>Desulfotalea</taxon>
    </lineage>
</organism>
<dbReference type="InterPro" id="IPR024131">
    <property type="entry name" value="UPF0489"/>
</dbReference>
<dbReference type="AlphaFoldDB" id="Q6ARQ8"/>
<dbReference type="STRING" id="177439.DP0238"/>
<name>Q6ARQ8_DESPS</name>
<dbReference type="EMBL" id="CR522870">
    <property type="protein sequence ID" value="CAG34967.1"/>
    <property type="molecule type" value="Genomic_DNA"/>
</dbReference>
<gene>
    <name evidence="1" type="ordered locus">DP0238</name>
</gene>
<dbReference type="HOGENOM" id="CLU_1123147_0_0_7"/>
<dbReference type="Proteomes" id="UP000000602">
    <property type="component" value="Chromosome"/>
</dbReference>
<dbReference type="Pfam" id="PF12640">
    <property type="entry name" value="UPF0489"/>
    <property type="match status" value="1"/>
</dbReference>
<accession>Q6ARQ8</accession>
<evidence type="ECO:0000313" key="1">
    <source>
        <dbReference type="EMBL" id="CAG34967.1"/>
    </source>
</evidence>
<dbReference type="eggNOG" id="ENOG50340WT">
    <property type="taxonomic scope" value="Bacteria"/>
</dbReference>
<proteinExistence type="predicted"/>
<keyword evidence="2" id="KW-1185">Reference proteome</keyword>
<dbReference type="KEGG" id="dps:DP0238"/>
<reference evidence="2" key="1">
    <citation type="journal article" date="2004" name="Environ. Microbiol.">
        <title>The genome of Desulfotalea psychrophila, a sulfate-reducing bacterium from permanently cold Arctic sediments.</title>
        <authorList>
            <person name="Rabus R."/>
            <person name="Ruepp A."/>
            <person name="Frickey T."/>
            <person name="Rattei T."/>
            <person name="Fartmann B."/>
            <person name="Stark M."/>
            <person name="Bauer M."/>
            <person name="Zibat A."/>
            <person name="Lombardot T."/>
            <person name="Becker I."/>
            <person name="Amann J."/>
            <person name="Gellner K."/>
            <person name="Teeling H."/>
            <person name="Leuschner W.D."/>
            <person name="Gloeckner F.-O."/>
            <person name="Lupas A.N."/>
            <person name="Amann R."/>
            <person name="Klenk H.-P."/>
        </authorList>
    </citation>
    <scope>NUCLEOTIDE SEQUENCE [LARGE SCALE GENOMIC DNA]</scope>
    <source>
        <strain evidence="2">DSM 12343 / LSv54</strain>
    </source>
</reference>
<dbReference type="OrthoDB" id="1240928at2"/>